<name>A0A150LQL4_9BACI</name>
<dbReference type="EMBL" id="LQYT01000073">
    <property type="protein sequence ID" value="KYD14316.1"/>
    <property type="molecule type" value="Genomic_DNA"/>
</dbReference>
<sequence length="40" mass="4444">MITQFQGGCPKGCKSAFLGASFLFFRLAQKSAFFVRPAWV</sequence>
<gene>
    <name evidence="1" type="ORF">B4135_2743</name>
</gene>
<dbReference type="Proteomes" id="UP000075683">
    <property type="component" value="Unassembled WGS sequence"/>
</dbReference>
<reference evidence="1 2" key="1">
    <citation type="submission" date="2016-01" db="EMBL/GenBank/DDBJ databases">
        <title>Draft Genome Sequences of Seven Thermophilic Sporeformers Isolated from Foods.</title>
        <authorList>
            <person name="Berendsen E.M."/>
            <person name="Wells-Bennik M.H."/>
            <person name="Krawcyk A.O."/>
            <person name="De Jong A."/>
            <person name="Holsappel S."/>
            <person name="Eijlander R.T."/>
            <person name="Kuipers O.P."/>
        </authorList>
    </citation>
    <scope>NUCLEOTIDE SEQUENCE [LARGE SCALE GENOMIC DNA]</scope>
    <source>
        <strain evidence="1 2">B4135</strain>
    </source>
</reference>
<dbReference type="STRING" id="301148.B4135_2743"/>
<protein>
    <submittedName>
        <fullName evidence="1">Uncharacterized protein</fullName>
    </submittedName>
</protein>
<evidence type="ECO:0000313" key="1">
    <source>
        <dbReference type="EMBL" id="KYD14316.1"/>
    </source>
</evidence>
<organism evidence="1 2">
    <name type="scientific">Caldibacillus debilis</name>
    <dbReference type="NCBI Taxonomy" id="301148"/>
    <lineage>
        <taxon>Bacteria</taxon>
        <taxon>Bacillati</taxon>
        <taxon>Bacillota</taxon>
        <taxon>Bacilli</taxon>
        <taxon>Bacillales</taxon>
        <taxon>Bacillaceae</taxon>
        <taxon>Caldibacillus</taxon>
    </lineage>
</organism>
<proteinExistence type="predicted"/>
<dbReference type="AlphaFoldDB" id="A0A150LQL4"/>
<evidence type="ECO:0000313" key="2">
    <source>
        <dbReference type="Proteomes" id="UP000075683"/>
    </source>
</evidence>
<accession>A0A150LQL4</accession>
<comment type="caution">
    <text evidence="1">The sequence shown here is derived from an EMBL/GenBank/DDBJ whole genome shotgun (WGS) entry which is preliminary data.</text>
</comment>